<evidence type="ECO:0000256" key="13">
    <source>
        <dbReference type="ARBA" id="ARBA00058505"/>
    </source>
</evidence>
<keyword evidence="8" id="KW-0735">Signal-anchor</keyword>
<dbReference type="PANTHER" id="PTHR11731">
    <property type="entry name" value="PROTEASE FAMILY S9B,C DIPEPTIDYL-PEPTIDASE IV-RELATED"/>
    <property type="match status" value="1"/>
</dbReference>
<gene>
    <name evidence="17" type="primary">Dpp10</name>
    <name evidence="17" type="ORF">T03_2589</name>
</gene>
<dbReference type="OMA" id="MRTPQEN"/>
<dbReference type="Gene3D" id="2.140.10.30">
    <property type="entry name" value="Dipeptidylpeptidase IV, N-terminal domain"/>
    <property type="match status" value="1"/>
</dbReference>
<dbReference type="InterPro" id="IPR001375">
    <property type="entry name" value="Peptidase_S9_cat"/>
</dbReference>
<dbReference type="InterPro" id="IPR029058">
    <property type="entry name" value="AB_hydrolase_fold"/>
</dbReference>
<dbReference type="GO" id="GO:0006508">
    <property type="term" value="P:proteolysis"/>
    <property type="evidence" value="ECO:0007669"/>
    <property type="project" value="UniProtKB-KW"/>
</dbReference>
<evidence type="ECO:0000256" key="6">
    <source>
        <dbReference type="ARBA" id="ARBA00022801"/>
    </source>
</evidence>
<evidence type="ECO:0000256" key="14">
    <source>
        <dbReference type="SAM" id="Phobius"/>
    </source>
</evidence>
<reference evidence="17 18" key="1">
    <citation type="submission" date="2015-01" db="EMBL/GenBank/DDBJ databases">
        <title>Evolution of Trichinella species and genotypes.</title>
        <authorList>
            <person name="Korhonen P.K."/>
            <person name="Edoardo P."/>
            <person name="Giuseppe L.R."/>
            <person name="Gasser R.B."/>
        </authorList>
    </citation>
    <scope>NUCLEOTIDE SEQUENCE [LARGE SCALE GENOMIC DNA]</scope>
    <source>
        <strain evidence="17">ISS120</strain>
    </source>
</reference>
<dbReference type="STRING" id="45882.A0A0V1CQ51"/>
<keyword evidence="5 14" id="KW-0812">Transmembrane</keyword>
<comment type="subcellular location">
    <subcellularLocation>
        <location evidence="12">Endomembrane system</location>
        <topology evidence="12">Single-pass membrane protein</topology>
    </subcellularLocation>
    <subcellularLocation>
        <location evidence="1">Membrane</location>
        <topology evidence="1">Single-pass type II membrane protein</topology>
    </subcellularLocation>
</comment>
<feature type="domain" description="Peptidase S9 prolyl oligopeptidase catalytic" evidence="15">
    <location>
        <begin position="740"/>
        <end position="948"/>
    </location>
</feature>
<dbReference type="Gene3D" id="3.40.50.1820">
    <property type="entry name" value="alpha/beta hydrolase"/>
    <property type="match status" value="1"/>
</dbReference>
<accession>A0A0V1CQ51</accession>
<evidence type="ECO:0000256" key="7">
    <source>
        <dbReference type="ARBA" id="ARBA00022825"/>
    </source>
</evidence>
<feature type="non-terminal residue" evidence="17">
    <location>
        <position position="1"/>
    </location>
</feature>
<dbReference type="AlphaFoldDB" id="A0A0V1CQ51"/>
<feature type="domain" description="Dipeptidylpeptidase IV N-terminal" evidence="16">
    <location>
        <begin position="269"/>
        <end position="656"/>
    </location>
</feature>
<keyword evidence="6" id="KW-0378">Hydrolase</keyword>
<evidence type="ECO:0000256" key="3">
    <source>
        <dbReference type="ARBA" id="ARBA00022438"/>
    </source>
</evidence>
<feature type="transmembrane region" description="Helical" evidence="14">
    <location>
        <begin position="165"/>
        <end position="190"/>
    </location>
</feature>
<dbReference type="EMBL" id="JYDI01000126">
    <property type="protein sequence ID" value="KRY51417.1"/>
    <property type="molecule type" value="Genomic_DNA"/>
</dbReference>
<dbReference type="Pfam" id="PF00326">
    <property type="entry name" value="Peptidase_S9"/>
    <property type="match status" value="1"/>
</dbReference>
<feature type="transmembrane region" description="Helical" evidence="14">
    <location>
        <begin position="49"/>
        <end position="70"/>
    </location>
</feature>
<evidence type="ECO:0000259" key="16">
    <source>
        <dbReference type="Pfam" id="PF00930"/>
    </source>
</evidence>
<dbReference type="OrthoDB" id="16520at2759"/>
<dbReference type="GO" id="GO:0005886">
    <property type="term" value="C:plasma membrane"/>
    <property type="evidence" value="ECO:0007669"/>
    <property type="project" value="TreeGrafter"/>
</dbReference>
<organism evidence="17 18">
    <name type="scientific">Trichinella britovi</name>
    <name type="common">Parasitic roundworm</name>
    <dbReference type="NCBI Taxonomy" id="45882"/>
    <lineage>
        <taxon>Eukaryota</taxon>
        <taxon>Metazoa</taxon>
        <taxon>Ecdysozoa</taxon>
        <taxon>Nematoda</taxon>
        <taxon>Enoplea</taxon>
        <taxon>Dorylaimia</taxon>
        <taxon>Trichinellida</taxon>
        <taxon>Trichinellidae</taxon>
        <taxon>Trichinella</taxon>
    </lineage>
</organism>
<name>A0A0V1CQ51_TRIBR</name>
<evidence type="ECO:0000256" key="1">
    <source>
        <dbReference type="ARBA" id="ARBA00004606"/>
    </source>
</evidence>
<keyword evidence="9 14" id="KW-1133">Transmembrane helix</keyword>
<evidence type="ECO:0000313" key="18">
    <source>
        <dbReference type="Proteomes" id="UP000054653"/>
    </source>
</evidence>
<evidence type="ECO:0000256" key="11">
    <source>
        <dbReference type="ARBA" id="ARBA00023180"/>
    </source>
</evidence>
<keyword evidence="18" id="KW-1185">Reference proteome</keyword>
<evidence type="ECO:0000256" key="4">
    <source>
        <dbReference type="ARBA" id="ARBA00022670"/>
    </source>
</evidence>
<keyword evidence="11" id="KW-0325">Glycoprotein</keyword>
<keyword evidence="3 17" id="KW-0031">Aminopeptidase</keyword>
<dbReference type="PANTHER" id="PTHR11731:SF200">
    <property type="entry name" value="DIPEPTIDYL PEPTIDASE 10, ISOFORM B"/>
    <property type="match status" value="1"/>
</dbReference>
<evidence type="ECO:0000256" key="10">
    <source>
        <dbReference type="ARBA" id="ARBA00023136"/>
    </source>
</evidence>
<dbReference type="Pfam" id="PF00930">
    <property type="entry name" value="DPPIV_N"/>
    <property type="match status" value="1"/>
</dbReference>
<evidence type="ECO:0000256" key="2">
    <source>
        <dbReference type="ARBA" id="ARBA00010036"/>
    </source>
</evidence>
<keyword evidence="4" id="KW-0645">Protease</keyword>
<dbReference type="GO" id="GO:0012505">
    <property type="term" value="C:endomembrane system"/>
    <property type="evidence" value="ECO:0007669"/>
    <property type="project" value="UniProtKB-SubCell"/>
</dbReference>
<comment type="similarity">
    <text evidence="2">Belongs to the peptidase S9B family. DPPIV subfamily.</text>
</comment>
<dbReference type="GO" id="GO:0008239">
    <property type="term" value="F:dipeptidyl-peptidase activity"/>
    <property type="evidence" value="ECO:0007669"/>
    <property type="project" value="TreeGrafter"/>
</dbReference>
<protein>
    <submittedName>
        <fullName evidence="17">Dipeptidyl aminopeptidase-like protein 6</fullName>
    </submittedName>
</protein>
<evidence type="ECO:0000256" key="5">
    <source>
        <dbReference type="ARBA" id="ARBA00022692"/>
    </source>
</evidence>
<keyword evidence="7" id="KW-0720">Serine protease</keyword>
<evidence type="ECO:0000256" key="8">
    <source>
        <dbReference type="ARBA" id="ARBA00022968"/>
    </source>
</evidence>
<dbReference type="Proteomes" id="UP000054653">
    <property type="component" value="Unassembled WGS sequence"/>
</dbReference>
<evidence type="ECO:0000256" key="9">
    <source>
        <dbReference type="ARBA" id="ARBA00022989"/>
    </source>
</evidence>
<keyword evidence="10 14" id="KW-0472">Membrane</keyword>
<evidence type="ECO:0000313" key="17">
    <source>
        <dbReference type="EMBL" id="KRY51417.1"/>
    </source>
</evidence>
<dbReference type="FunFam" id="3.40.50.1820:FF:000003">
    <property type="entry name" value="Dipeptidyl peptidase 4"/>
    <property type="match status" value="1"/>
</dbReference>
<sequence>LPFGMIGENCRRDKWYLNLKAHQEKSICLKIALICGNQFFASNKWDEQIMSNLSAAISSTTFLLFFAFVFPLRHLPTATMAVSTVNYMQYDSSPDVWNFDDQEKELSDVQLMARLHLLVHWLSFLRVGCGVCLLCRMSEEDDFSAEVEYVSDKELMTGDAPQRNWWGIGIALLVILTITAIISVTIVLLAPNSDKSNDNVTPFTIEDIVHPKANEVNPGIIWLSVDTFAYKDAKCNIWLVSIFNHQINRTLLIDDRSCQNRHIVSYKPSATAQYIAFSYETRQIYRHSETSLYNITRVPIFYDNYFDYPVGPSKTGDEFIQLFLWNSQELSNDLVYIYEYNIYYQANVTAPSEQITFSGVENKISNGIADWLYEEEIFGTHKAVWWSPSGNHLAFVVFNDTQVSNITMSYYSEEPYPTNVNIPYPKVGASLPEAKVHVWNKKTKQTITFSPPDEVQRLKENYVYHVSWLKGGFSEFSNEDTLLVVWSNRVQNSVFISLCKLSSEQCILNYNQNFTNFWAEPLNFAVRFADEQNYFVILPKSVEDESEKQHYWYSHIAKINVPQSGQNGKAVFLTDGPWEVIEIVGYSEKDKELFFLAALPLPRQRHLYSVSIFETTTSPKCWTCNMTKDGCSYVDVHFAPKGDHYILYCQGPETPTVHLKSLHSAEFSYEIENNTALRQFYSTKLFPVVSYKEIQLPNQQKALLKILYPPGFEENANKEFYPAVLRVYAGPNSQQVVEKWSVSFDTYLASAQKYIVLYIDARGSAYRGSKYTAPLYKNIGQLEIEDQIDAFKAFCSQYGQVDLQRTAVWGWVIFCFKSYGGFAAARIVQMDEFQIFKCASSVAPVTDFRFYDAAYTERYLGLYEDNVVSYEKTNLMKNVTAFKLGKYLLIHGSFDDNVHYQNTAAFISALTANNVNFQLMVYTNENHSIGNRRMHLNTLLDRFFKSCFA</sequence>
<evidence type="ECO:0000259" key="15">
    <source>
        <dbReference type="Pfam" id="PF00326"/>
    </source>
</evidence>
<dbReference type="GO" id="GO:0004177">
    <property type="term" value="F:aminopeptidase activity"/>
    <property type="evidence" value="ECO:0007669"/>
    <property type="project" value="UniProtKB-KW"/>
</dbReference>
<dbReference type="SUPFAM" id="SSF82171">
    <property type="entry name" value="DPP6 N-terminal domain-like"/>
    <property type="match status" value="1"/>
</dbReference>
<proteinExistence type="inferred from homology"/>
<comment type="caution">
    <text evidence="17">The sequence shown here is derived from an EMBL/GenBank/DDBJ whole genome shotgun (WGS) entry which is preliminary data.</text>
</comment>
<comment type="function">
    <text evidence="13">Removes N-terminal dipeptides sequentially from polypeptides. Essential for control of distal tip cell migration.</text>
</comment>
<dbReference type="InterPro" id="IPR002469">
    <property type="entry name" value="Peptidase_S9B_N"/>
</dbReference>
<evidence type="ECO:0000256" key="12">
    <source>
        <dbReference type="ARBA" id="ARBA00037847"/>
    </source>
</evidence>
<dbReference type="SUPFAM" id="SSF53474">
    <property type="entry name" value="alpha/beta-Hydrolases"/>
    <property type="match status" value="1"/>
</dbReference>
<dbReference type="GO" id="GO:0008236">
    <property type="term" value="F:serine-type peptidase activity"/>
    <property type="evidence" value="ECO:0007669"/>
    <property type="project" value="UniProtKB-KW"/>
</dbReference>
<dbReference type="InterPro" id="IPR050278">
    <property type="entry name" value="Serine_Prot_S9B/DPPIV"/>
</dbReference>